<dbReference type="GeneID" id="71983476"/>
<dbReference type="RefSeq" id="XP_047758812.1">
    <property type="nucleotide sequence ID" value="XM_047902746.1"/>
</dbReference>
<dbReference type="PANTHER" id="PTHR35184:SF1">
    <property type="entry name" value="INTEGRAL MEMBRANE PROTEIN"/>
    <property type="match status" value="1"/>
</dbReference>
<feature type="transmembrane region" description="Helical" evidence="1">
    <location>
        <begin position="258"/>
        <end position="276"/>
    </location>
</feature>
<organism evidence="2 3">
    <name type="scientific">Passalora fulva</name>
    <name type="common">Tomato leaf mold</name>
    <name type="synonym">Cladosporium fulvum</name>
    <dbReference type="NCBI Taxonomy" id="5499"/>
    <lineage>
        <taxon>Eukaryota</taxon>
        <taxon>Fungi</taxon>
        <taxon>Dikarya</taxon>
        <taxon>Ascomycota</taxon>
        <taxon>Pezizomycotina</taxon>
        <taxon>Dothideomycetes</taxon>
        <taxon>Dothideomycetidae</taxon>
        <taxon>Mycosphaerellales</taxon>
        <taxon>Mycosphaerellaceae</taxon>
        <taxon>Fulvia</taxon>
    </lineage>
</organism>
<dbReference type="InterPro" id="IPR021460">
    <property type="entry name" value="DUF3112"/>
</dbReference>
<keyword evidence="1" id="KW-0812">Transmembrane</keyword>
<evidence type="ECO:0000256" key="1">
    <source>
        <dbReference type="SAM" id="Phobius"/>
    </source>
</evidence>
<dbReference type="Proteomes" id="UP000756132">
    <property type="component" value="Chromosome 2"/>
</dbReference>
<gene>
    <name evidence="2" type="ORF">CLAFUR5_03598</name>
</gene>
<protein>
    <submittedName>
        <fullName evidence="2">Uncharacterized protein</fullName>
    </submittedName>
</protein>
<keyword evidence="3" id="KW-1185">Reference proteome</keyword>
<feature type="transmembrane region" description="Helical" evidence="1">
    <location>
        <begin position="220"/>
        <end position="238"/>
    </location>
</feature>
<keyword evidence="1" id="KW-1133">Transmembrane helix</keyword>
<evidence type="ECO:0000313" key="2">
    <source>
        <dbReference type="EMBL" id="UJO14446.1"/>
    </source>
</evidence>
<dbReference type="KEGG" id="ffu:CLAFUR5_03598"/>
<reference evidence="2" key="1">
    <citation type="submission" date="2021-12" db="EMBL/GenBank/DDBJ databases">
        <authorList>
            <person name="Zaccaron A."/>
            <person name="Stergiopoulos I."/>
        </authorList>
    </citation>
    <scope>NUCLEOTIDE SEQUENCE</scope>
    <source>
        <strain evidence="2">Race5_Kim</strain>
    </source>
</reference>
<dbReference type="AlphaFoldDB" id="A0A9Q8P601"/>
<keyword evidence="1" id="KW-0472">Membrane</keyword>
<dbReference type="OMA" id="FKAGANW"/>
<feature type="transmembrane region" description="Helical" evidence="1">
    <location>
        <begin position="93"/>
        <end position="117"/>
    </location>
</feature>
<accession>A0A9Q8P601</accession>
<evidence type="ECO:0000313" key="3">
    <source>
        <dbReference type="Proteomes" id="UP000756132"/>
    </source>
</evidence>
<feature type="transmembrane region" description="Helical" evidence="1">
    <location>
        <begin position="137"/>
        <end position="159"/>
    </location>
</feature>
<dbReference type="OrthoDB" id="3357002at2759"/>
<dbReference type="PANTHER" id="PTHR35184">
    <property type="entry name" value="YALI0C10208P"/>
    <property type="match status" value="1"/>
</dbReference>
<dbReference type="EMBL" id="CP090164">
    <property type="protein sequence ID" value="UJO14446.1"/>
    <property type="molecule type" value="Genomic_DNA"/>
</dbReference>
<feature type="transmembrane region" description="Helical" evidence="1">
    <location>
        <begin position="64"/>
        <end position="87"/>
    </location>
</feature>
<reference evidence="2" key="2">
    <citation type="journal article" date="2022" name="Microb. Genom.">
        <title>A chromosome-scale genome assembly of the tomato pathogen Cladosporium fulvum reveals a compartmentalized genome architecture and the presence of a dispensable chromosome.</title>
        <authorList>
            <person name="Zaccaron A.Z."/>
            <person name="Chen L.H."/>
            <person name="Samaras A."/>
            <person name="Stergiopoulos I."/>
        </authorList>
    </citation>
    <scope>NUCLEOTIDE SEQUENCE</scope>
    <source>
        <strain evidence="2">Race5_Kim</strain>
    </source>
</reference>
<sequence>MASAQDMQRPPGPPYAPTTAGIGGRSTVIPDIPILAVLLLFYIGGAVSNMTIFQRNRRRQHKFVPSALLFGFCMARILTCCLRIGSAMKPQNISLAIAASIFVNAGILIVYIVNLIFAQRILRARQPYLGWSKAFKIFYTMIFGLIAVALIVVIVFIVISFYTLDQHLKQVSRDLQLAAITYLLIVTMVPWIILAVSFALPEAEDADTFGVSDKSTHYKALVLAASSALCVIGASFKAGANWEAPRPASDPAWYQKKAAFYVFFFVLEIFIIYLLIITRVDKLFWVPNRSRGSYKVVTEQDVSPLNTPRIGSSGQDVIVRPKEEA</sequence>
<dbReference type="Pfam" id="PF11309">
    <property type="entry name" value="DUF3112"/>
    <property type="match status" value="1"/>
</dbReference>
<feature type="transmembrane region" description="Helical" evidence="1">
    <location>
        <begin position="32"/>
        <end position="52"/>
    </location>
</feature>
<name>A0A9Q8P601_PASFU</name>
<feature type="transmembrane region" description="Helical" evidence="1">
    <location>
        <begin position="179"/>
        <end position="200"/>
    </location>
</feature>
<proteinExistence type="predicted"/>